<feature type="region of interest" description="Disordered" evidence="1">
    <location>
        <begin position="171"/>
        <end position="230"/>
    </location>
</feature>
<accession>A0A484MUS9</accession>
<protein>
    <submittedName>
        <fullName evidence="2">Uncharacterized protein</fullName>
    </submittedName>
</protein>
<feature type="region of interest" description="Disordered" evidence="1">
    <location>
        <begin position="25"/>
        <end position="74"/>
    </location>
</feature>
<reference evidence="2 3" key="1">
    <citation type="submission" date="2018-04" db="EMBL/GenBank/DDBJ databases">
        <authorList>
            <person name="Vogel A."/>
        </authorList>
    </citation>
    <scope>NUCLEOTIDE SEQUENCE [LARGE SCALE GENOMIC DNA]</scope>
</reference>
<feature type="compositionally biased region" description="Low complexity" evidence="1">
    <location>
        <begin position="217"/>
        <end position="230"/>
    </location>
</feature>
<keyword evidence="3" id="KW-1185">Reference proteome</keyword>
<evidence type="ECO:0000313" key="2">
    <source>
        <dbReference type="EMBL" id="VFQ92705.1"/>
    </source>
</evidence>
<dbReference type="EMBL" id="OOIL02004591">
    <property type="protein sequence ID" value="VFQ92705.1"/>
    <property type="molecule type" value="Genomic_DNA"/>
</dbReference>
<name>A0A484MUS9_9ASTE</name>
<dbReference type="AlphaFoldDB" id="A0A484MUS9"/>
<feature type="region of interest" description="Disordered" evidence="1">
    <location>
        <begin position="92"/>
        <end position="114"/>
    </location>
</feature>
<proteinExistence type="predicted"/>
<evidence type="ECO:0000313" key="3">
    <source>
        <dbReference type="Proteomes" id="UP000595140"/>
    </source>
</evidence>
<organism evidence="2 3">
    <name type="scientific">Cuscuta campestris</name>
    <dbReference type="NCBI Taxonomy" id="132261"/>
    <lineage>
        <taxon>Eukaryota</taxon>
        <taxon>Viridiplantae</taxon>
        <taxon>Streptophyta</taxon>
        <taxon>Embryophyta</taxon>
        <taxon>Tracheophyta</taxon>
        <taxon>Spermatophyta</taxon>
        <taxon>Magnoliopsida</taxon>
        <taxon>eudicotyledons</taxon>
        <taxon>Gunneridae</taxon>
        <taxon>Pentapetalae</taxon>
        <taxon>asterids</taxon>
        <taxon>lamiids</taxon>
        <taxon>Solanales</taxon>
        <taxon>Convolvulaceae</taxon>
        <taxon>Cuscuteae</taxon>
        <taxon>Cuscuta</taxon>
        <taxon>Cuscuta subgen. Grammica</taxon>
        <taxon>Cuscuta sect. Cleistogrammica</taxon>
    </lineage>
</organism>
<feature type="compositionally biased region" description="Gly residues" evidence="1">
    <location>
        <begin position="172"/>
        <end position="191"/>
    </location>
</feature>
<evidence type="ECO:0000256" key="1">
    <source>
        <dbReference type="SAM" id="MobiDB-lite"/>
    </source>
</evidence>
<dbReference type="Proteomes" id="UP000595140">
    <property type="component" value="Unassembled WGS sequence"/>
</dbReference>
<gene>
    <name evidence="2" type="ORF">CCAM_LOCUS34481</name>
</gene>
<feature type="compositionally biased region" description="Gly residues" evidence="1">
    <location>
        <begin position="26"/>
        <end position="45"/>
    </location>
</feature>
<sequence>MLNMIDANVKDVLEITRRIESRVLGQEGGVGGGRPGKGGVGGGGMAASVEKKNGKSGGNGEKKPSGENVKQKKHEKLVPIWCDTRENGRLGEKQKHWPDLGSSFQSRPNRRKCGNGGVVASLKKHGSEKTVESIRSRYSTHPSTGEMLNMIDANVKDVLEITRRIESRVLGQEGGVGGGGPGKGGIGGGGVAASVEKRNGKSGGNGEKKPSGEIGASSSSSDVSSFSDDE</sequence>